<dbReference type="VEuPathDB" id="VectorBase:RPRC006490"/>
<dbReference type="PANTHER" id="PTHR39068:SF2">
    <property type="entry name" value="MIP24391P"/>
    <property type="match status" value="1"/>
</dbReference>
<reference evidence="4" key="1">
    <citation type="submission" date="2013-04" db="EMBL/GenBank/DDBJ databases">
        <title>An insight into the transcriptome of the digestive tract of the blood sucking bug, Rhodnius prolixus.</title>
        <authorList>
            <person name="Ribeiro J.M.C."/>
            <person name="Genta F.A."/>
            <person name="Sorgine M.H.F."/>
            <person name="Paiva-Silva G.O."/>
            <person name="Majerowicz D."/>
            <person name="Medeiros M."/>
            <person name="Koerich L."/>
            <person name="Terra W.R."/>
            <person name="Ferreira C."/>
            <person name="Pimentel A.C."/>
            <person name="Bisch P.M."/>
            <person name="Diniz M.M.P."/>
            <person name="Nascimento R."/>
            <person name="Salmon D."/>
            <person name="Silber A.M."/>
            <person name="Alves M."/>
            <person name="Oliveira M.F."/>
            <person name="Gondim K.C."/>
            <person name="Silva Neto M.A.C."/>
            <person name="Atella G.C."/>
            <person name="Araujo H."/>
            <person name="Dias F.S."/>
            <person name="Polycarpo C.R."/>
            <person name="Fampa P."/>
            <person name="Melo A.C."/>
            <person name="Tanaka A.S."/>
            <person name="Balczun C."/>
            <person name="Oliveira J.H.M."/>
            <person name="Goncalves R."/>
            <person name="Lazoski C."/>
            <person name="Pereira M.A."/>
            <person name="Rivera-Pomar R."/>
            <person name="Diambra L."/>
            <person name="Schaub G.A."/>
            <person name="Garcia E.S."/>
            <person name="Azambuja P."/>
            <person name="Braz G.R.C."/>
            <person name="Oliveira P.L."/>
        </authorList>
    </citation>
    <scope>NUCLEOTIDE SEQUENCE</scope>
</reference>
<dbReference type="EMBL" id="GAHY01001914">
    <property type="protein sequence ID" value="JAA75596.1"/>
    <property type="molecule type" value="mRNA"/>
</dbReference>
<evidence type="ECO:0000313" key="4">
    <source>
        <dbReference type="EMBL" id="JAA75596.1"/>
    </source>
</evidence>
<evidence type="ECO:0000256" key="1">
    <source>
        <dbReference type="ARBA" id="ARBA00022460"/>
    </source>
</evidence>
<feature type="chain" id="PRO_5004365109" evidence="3">
    <location>
        <begin position="17"/>
        <end position="221"/>
    </location>
</feature>
<dbReference type="AlphaFoldDB" id="R4FM05"/>
<sequence length="221" mass="22291">MYKFVVFAAVLAYANAGGLLGVPAVATTYAAAPVAYGHAVPAAVTSQSSNVYRSFGNLGQVSTYSKTVDTPFSSVRKSDVRVSNPGLATVAHAPVAYAAPAYASYAHAAPAYASYAHAAPAYASYAHAAPAYASYAHAAPVVAKAYAPAVAYSAAPVVAKTYAPAVAYSAAPVVAKAYAPAVAYSAAPVVAKAYAPAVSYSAAPAVSHLSYTNSYGLQYGW</sequence>
<keyword evidence="2" id="KW-0677">Repeat</keyword>
<evidence type="ECO:0000256" key="3">
    <source>
        <dbReference type="SAM" id="SignalP"/>
    </source>
</evidence>
<feature type="signal peptide" evidence="3">
    <location>
        <begin position="1"/>
        <end position="16"/>
    </location>
</feature>
<evidence type="ECO:0000256" key="2">
    <source>
        <dbReference type="ARBA" id="ARBA00022737"/>
    </source>
</evidence>
<proteinExistence type="evidence at transcript level"/>
<keyword evidence="3" id="KW-0732">Signal</keyword>
<keyword evidence="1" id="KW-0193">Cuticle</keyword>
<dbReference type="GO" id="GO:0042302">
    <property type="term" value="F:structural constituent of cuticle"/>
    <property type="evidence" value="ECO:0007669"/>
    <property type="project" value="UniProtKB-KW"/>
</dbReference>
<accession>R4FM05</accession>
<dbReference type="Pfam" id="PF11018">
    <property type="entry name" value="Cuticle_3"/>
    <property type="match status" value="1"/>
</dbReference>
<name>R4FM05_RHOPR</name>
<dbReference type="PANTHER" id="PTHR39068">
    <property type="entry name" value="LARVAL/PUPAL CUTICLE PROTEIN H1C-LIKE PROTEIN-RELATED"/>
    <property type="match status" value="1"/>
</dbReference>
<dbReference type="InterPro" id="IPR022727">
    <property type="entry name" value="Cuticle_C1"/>
</dbReference>
<protein>
    <submittedName>
        <fullName evidence="4">Putative cuticular protein</fullName>
    </submittedName>
</protein>
<organism evidence="4">
    <name type="scientific">Rhodnius prolixus</name>
    <name type="common">Triatomid bug</name>
    <dbReference type="NCBI Taxonomy" id="13249"/>
    <lineage>
        <taxon>Eukaryota</taxon>
        <taxon>Metazoa</taxon>
        <taxon>Ecdysozoa</taxon>
        <taxon>Arthropoda</taxon>
        <taxon>Hexapoda</taxon>
        <taxon>Insecta</taxon>
        <taxon>Pterygota</taxon>
        <taxon>Neoptera</taxon>
        <taxon>Paraneoptera</taxon>
        <taxon>Hemiptera</taxon>
        <taxon>Heteroptera</taxon>
        <taxon>Panheteroptera</taxon>
        <taxon>Cimicomorpha</taxon>
        <taxon>Reduviidae</taxon>
        <taxon>Triatominae</taxon>
        <taxon>Rhodnius</taxon>
    </lineage>
</organism>